<dbReference type="Proteomes" id="UP000070700">
    <property type="component" value="Unassembled WGS sequence"/>
</dbReference>
<evidence type="ECO:0000313" key="2">
    <source>
        <dbReference type="Proteomes" id="UP000070700"/>
    </source>
</evidence>
<dbReference type="InterPro" id="IPR025204">
    <property type="entry name" value="CENP-L"/>
</dbReference>
<dbReference type="Pfam" id="PF13092">
    <property type="entry name" value="CENP-L"/>
    <property type="match status" value="1"/>
</dbReference>
<accession>A0A194X8V0</accession>
<proteinExistence type="predicted"/>
<dbReference type="EMBL" id="KQ947416">
    <property type="protein sequence ID" value="KUJ16598.1"/>
    <property type="molecule type" value="Genomic_DNA"/>
</dbReference>
<name>A0A194X8V0_MOLSC</name>
<gene>
    <name evidence="1" type="ORF">LY89DRAFT_87938</name>
</gene>
<dbReference type="InParanoid" id="A0A194X8V0"/>
<dbReference type="RefSeq" id="XP_018070953.1">
    <property type="nucleotide sequence ID" value="XM_018223478.1"/>
</dbReference>
<protein>
    <submittedName>
        <fullName evidence="1">Uncharacterized protein</fullName>
    </submittedName>
</protein>
<sequence>MAPEASTQYPLYNTTFSLNRVSPLYTSTTLPLNNTTLRDHARQFRDILAGEVLRGVRVGLVLEDDILARVGALQTVTWQLLPEEEAWSMEELDLDDEDTTTVLTSSRGMIVTVTYEKMAYKAILLKDDRTSDGETTIGSIREGTEEFQHFSLLLSKMPGPLREAFTDYLTSTFDTRVSNLHLSTSYLNEAFEHYISDLSHDEEGEIMDIIERSKTLRSVVKETVFIIGFDLSSASLKTIDISIAREDLPRMIARGKKLRGDSEGDSPFFDALAAYIKGHMALDMRHEGVKVMRIACGPFVLGSEGKIKLTQPVSNEDGSSPQSRATRRLINGLVDLAAGSGLKGAT</sequence>
<dbReference type="AlphaFoldDB" id="A0A194X8V0"/>
<reference evidence="1 2" key="1">
    <citation type="submission" date="2015-10" db="EMBL/GenBank/DDBJ databases">
        <title>Full genome of DAOMC 229536 Phialocephala scopiformis, a fungal endophyte of spruce producing the potent anti-insectan compound rugulosin.</title>
        <authorList>
            <consortium name="DOE Joint Genome Institute"/>
            <person name="Walker A.K."/>
            <person name="Frasz S.L."/>
            <person name="Seifert K.A."/>
            <person name="Miller J.D."/>
            <person name="Mondo S.J."/>
            <person name="Labutti K."/>
            <person name="Lipzen A."/>
            <person name="Dockter R."/>
            <person name="Kennedy M."/>
            <person name="Grigoriev I.V."/>
            <person name="Spatafora J.W."/>
        </authorList>
    </citation>
    <scope>NUCLEOTIDE SEQUENCE [LARGE SCALE GENOMIC DNA]</scope>
    <source>
        <strain evidence="1 2">CBS 120377</strain>
    </source>
</reference>
<organism evidence="1 2">
    <name type="scientific">Mollisia scopiformis</name>
    <name type="common">Conifer needle endophyte fungus</name>
    <name type="synonym">Phialocephala scopiformis</name>
    <dbReference type="NCBI Taxonomy" id="149040"/>
    <lineage>
        <taxon>Eukaryota</taxon>
        <taxon>Fungi</taxon>
        <taxon>Dikarya</taxon>
        <taxon>Ascomycota</taxon>
        <taxon>Pezizomycotina</taxon>
        <taxon>Leotiomycetes</taxon>
        <taxon>Helotiales</taxon>
        <taxon>Mollisiaceae</taxon>
        <taxon>Mollisia</taxon>
    </lineage>
</organism>
<dbReference type="GeneID" id="28833204"/>
<dbReference type="KEGG" id="psco:LY89DRAFT_87938"/>
<dbReference type="OrthoDB" id="8864979at2759"/>
<keyword evidence="2" id="KW-1185">Reference proteome</keyword>
<evidence type="ECO:0000313" key="1">
    <source>
        <dbReference type="EMBL" id="KUJ16598.1"/>
    </source>
</evidence>